<keyword evidence="4" id="KW-1185">Reference proteome</keyword>
<dbReference type="OrthoDB" id="5984008at2759"/>
<evidence type="ECO:0000313" key="4">
    <source>
        <dbReference type="Proteomes" id="UP001148018"/>
    </source>
</evidence>
<organism evidence="3 4">
    <name type="scientific">Muraenolepis orangiensis</name>
    <name type="common">Patagonian moray cod</name>
    <dbReference type="NCBI Taxonomy" id="630683"/>
    <lineage>
        <taxon>Eukaryota</taxon>
        <taxon>Metazoa</taxon>
        <taxon>Chordata</taxon>
        <taxon>Craniata</taxon>
        <taxon>Vertebrata</taxon>
        <taxon>Euteleostomi</taxon>
        <taxon>Actinopterygii</taxon>
        <taxon>Neopterygii</taxon>
        <taxon>Teleostei</taxon>
        <taxon>Neoteleostei</taxon>
        <taxon>Acanthomorphata</taxon>
        <taxon>Zeiogadaria</taxon>
        <taxon>Gadariae</taxon>
        <taxon>Gadiformes</taxon>
        <taxon>Muraenolepidoidei</taxon>
        <taxon>Muraenolepididae</taxon>
        <taxon>Muraenolepis</taxon>
    </lineage>
</organism>
<dbReference type="GO" id="GO:0016020">
    <property type="term" value="C:membrane"/>
    <property type="evidence" value="ECO:0007669"/>
    <property type="project" value="InterPro"/>
</dbReference>
<name>A0A9Q0I2L1_9TELE</name>
<keyword evidence="1" id="KW-1133">Transmembrane helix</keyword>
<dbReference type="Proteomes" id="UP001148018">
    <property type="component" value="Unassembled WGS sequence"/>
</dbReference>
<keyword evidence="1" id="KW-0812">Transmembrane</keyword>
<evidence type="ECO:0000259" key="2">
    <source>
        <dbReference type="Pfam" id="PF00060"/>
    </source>
</evidence>
<feature type="transmembrane region" description="Helical" evidence="1">
    <location>
        <begin position="24"/>
        <end position="44"/>
    </location>
</feature>
<accession>A0A9Q0I2L1</accession>
<dbReference type="Pfam" id="PF00060">
    <property type="entry name" value="Lig_chan"/>
    <property type="match status" value="1"/>
</dbReference>
<proteinExistence type="predicted"/>
<dbReference type="Gene3D" id="1.10.287.70">
    <property type="match status" value="1"/>
</dbReference>
<protein>
    <recommendedName>
        <fullName evidence="2">Ionotropic glutamate receptor C-terminal domain-containing protein</fullName>
    </recommendedName>
</protein>
<feature type="domain" description="Ionotropic glutamate receptor C-terminal" evidence="2">
    <location>
        <begin position="24"/>
        <end position="57"/>
    </location>
</feature>
<evidence type="ECO:0000313" key="3">
    <source>
        <dbReference type="EMBL" id="KAJ3583554.1"/>
    </source>
</evidence>
<sequence>MQDRDPGPVHPLPQRSVVSRGPSWAVTLIIILSYTANPAAFLTVQRMEAPVESVDDPADRTAIEYGGMHGGST</sequence>
<dbReference type="GO" id="GO:0015276">
    <property type="term" value="F:ligand-gated monoatomic ion channel activity"/>
    <property type="evidence" value="ECO:0007669"/>
    <property type="project" value="InterPro"/>
</dbReference>
<dbReference type="InterPro" id="IPR001320">
    <property type="entry name" value="Iontro_rcpt_C"/>
</dbReference>
<keyword evidence="1" id="KW-0472">Membrane</keyword>
<dbReference type="EMBL" id="JANIIK010000261">
    <property type="protein sequence ID" value="KAJ3583554.1"/>
    <property type="molecule type" value="Genomic_DNA"/>
</dbReference>
<evidence type="ECO:0000256" key="1">
    <source>
        <dbReference type="SAM" id="Phobius"/>
    </source>
</evidence>
<gene>
    <name evidence="3" type="ORF">NHX12_016905</name>
</gene>
<comment type="caution">
    <text evidence="3">The sequence shown here is derived from an EMBL/GenBank/DDBJ whole genome shotgun (WGS) entry which is preliminary data.</text>
</comment>
<reference evidence="3" key="1">
    <citation type="submission" date="2022-07" db="EMBL/GenBank/DDBJ databases">
        <title>Chromosome-level genome of Muraenolepis orangiensis.</title>
        <authorList>
            <person name="Kim J."/>
        </authorList>
    </citation>
    <scope>NUCLEOTIDE SEQUENCE</scope>
    <source>
        <strain evidence="3">KU_S4_2022</strain>
        <tissue evidence="3">Muscle</tissue>
    </source>
</reference>
<dbReference type="AlphaFoldDB" id="A0A9Q0I2L1"/>